<evidence type="ECO:0000313" key="2">
    <source>
        <dbReference type="Proteomes" id="UP000289738"/>
    </source>
</evidence>
<dbReference type="AlphaFoldDB" id="A0A445B496"/>
<keyword evidence="2" id="KW-1185">Reference proteome</keyword>
<accession>A0A445B496</accession>
<dbReference type="Proteomes" id="UP000289738">
    <property type="component" value="Chromosome A10"/>
</dbReference>
<proteinExistence type="predicted"/>
<organism evidence="1 2">
    <name type="scientific">Arachis hypogaea</name>
    <name type="common">Peanut</name>
    <dbReference type="NCBI Taxonomy" id="3818"/>
    <lineage>
        <taxon>Eukaryota</taxon>
        <taxon>Viridiplantae</taxon>
        <taxon>Streptophyta</taxon>
        <taxon>Embryophyta</taxon>
        <taxon>Tracheophyta</taxon>
        <taxon>Spermatophyta</taxon>
        <taxon>Magnoliopsida</taxon>
        <taxon>eudicotyledons</taxon>
        <taxon>Gunneridae</taxon>
        <taxon>Pentapetalae</taxon>
        <taxon>rosids</taxon>
        <taxon>fabids</taxon>
        <taxon>Fabales</taxon>
        <taxon>Fabaceae</taxon>
        <taxon>Papilionoideae</taxon>
        <taxon>50 kb inversion clade</taxon>
        <taxon>dalbergioids sensu lato</taxon>
        <taxon>Dalbergieae</taxon>
        <taxon>Pterocarpus clade</taxon>
        <taxon>Arachis</taxon>
    </lineage>
</organism>
<reference evidence="1 2" key="1">
    <citation type="submission" date="2019-01" db="EMBL/GenBank/DDBJ databases">
        <title>Sequencing of cultivated peanut Arachis hypogaea provides insights into genome evolution and oil improvement.</title>
        <authorList>
            <person name="Chen X."/>
        </authorList>
    </citation>
    <scope>NUCLEOTIDE SEQUENCE [LARGE SCALE GENOMIC DNA]</scope>
    <source>
        <strain evidence="2">cv. Fuhuasheng</strain>
        <tissue evidence="1">Leaves</tissue>
    </source>
</reference>
<name>A0A445B496_ARAHY</name>
<dbReference type="EMBL" id="SDMP01000010">
    <property type="protein sequence ID" value="RYR33504.1"/>
    <property type="molecule type" value="Genomic_DNA"/>
</dbReference>
<gene>
    <name evidence="1" type="ORF">Ahy_A10g048114</name>
</gene>
<evidence type="ECO:0000313" key="1">
    <source>
        <dbReference type="EMBL" id="RYR33504.1"/>
    </source>
</evidence>
<protein>
    <submittedName>
        <fullName evidence="1">Uncharacterized protein</fullName>
    </submittedName>
</protein>
<comment type="caution">
    <text evidence="1">The sequence shown here is derived from an EMBL/GenBank/DDBJ whole genome shotgun (WGS) entry which is preliminary data.</text>
</comment>
<sequence length="80" mass="9893">MISSKEQYLKSMFLRWMAANMSYPYARSLTYAEFLTKFVWKDDALNKYRRILPTTSLEYSKRMYEFLRYKNSRRNNLCYV</sequence>